<protein>
    <submittedName>
        <fullName evidence="2">Uncharacterized protein</fullName>
    </submittedName>
</protein>
<evidence type="ECO:0000313" key="2">
    <source>
        <dbReference type="EMBL" id="GCC41273.1"/>
    </source>
</evidence>
<feature type="non-terminal residue" evidence="2">
    <location>
        <position position="34"/>
    </location>
</feature>
<keyword evidence="3" id="KW-1185">Reference proteome</keyword>
<gene>
    <name evidence="2" type="ORF">chiPu_0025216</name>
</gene>
<feature type="compositionally biased region" description="Basic residues" evidence="1">
    <location>
        <begin position="1"/>
        <end position="19"/>
    </location>
</feature>
<evidence type="ECO:0000256" key="1">
    <source>
        <dbReference type="SAM" id="MobiDB-lite"/>
    </source>
</evidence>
<accession>A0A401TF62</accession>
<dbReference type="Proteomes" id="UP000287033">
    <property type="component" value="Unassembled WGS sequence"/>
</dbReference>
<comment type="caution">
    <text evidence="2">The sequence shown here is derived from an EMBL/GenBank/DDBJ whole genome shotgun (WGS) entry which is preliminary data.</text>
</comment>
<sequence length="34" mass="3775">MGARSGRFRRRGAANKVRRGGRDAWLGPEAEGFE</sequence>
<name>A0A401TF62_CHIPU</name>
<reference evidence="2 3" key="1">
    <citation type="journal article" date="2018" name="Nat. Ecol. Evol.">
        <title>Shark genomes provide insights into elasmobranch evolution and the origin of vertebrates.</title>
        <authorList>
            <person name="Hara Y"/>
            <person name="Yamaguchi K"/>
            <person name="Onimaru K"/>
            <person name="Kadota M"/>
            <person name="Koyanagi M"/>
            <person name="Keeley SD"/>
            <person name="Tatsumi K"/>
            <person name="Tanaka K"/>
            <person name="Motone F"/>
            <person name="Kageyama Y"/>
            <person name="Nozu R"/>
            <person name="Adachi N"/>
            <person name="Nishimura O"/>
            <person name="Nakagawa R"/>
            <person name="Tanegashima C"/>
            <person name="Kiyatake I"/>
            <person name="Matsumoto R"/>
            <person name="Murakumo K"/>
            <person name="Nishida K"/>
            <person name="Terakita A"/>
            <person name="Kuratani S"/>
            <person name="Sato K"/>
            <person name="Hyodo S Kuraku.S."/>
        </authorList>
    </citation>
    <scope>NUCLEOTIDE SEQUENCE [LARGE SCALE GENOMIC DNA]</scope>
</reference>
<dbReference type="AlphaFoldDB" id="A0A401TF62"/>
<organism evidence="2 3">
    <name type="scientific">Chiloscyllium punctatum</name>
    <name type="common">Brownbanded bambooshark</name>
    <name type="synonym">Hemiscyllium punctatum</name>
    <dbReference type="NCBI Taxonomy" id="137246"/>
    <lineage>
        <taxon>Eukaryota</taxon>
        <taxon>Metazoa</taxon>
        <taxon>Chordata</taxon>
        <taxon>Craniata</taxon>
        <taxon>Vertebrata</taxon>
        <taxon>Chondrichthyes</taxon>
        <taxon>Elasmobranchii</taxon>
        <taxon>Galeomorphii</taxon>
        <taxon>Galeoidea</taxon>
        <taxon>Orectolobiformes</taxon>
        <taxon>Hemiscylliidae</taxon>
        <taxon>Chiloscyllium</taxon>
    </lineage>
</organism>
<evidence type="ECO:0000313" key="3">
    <source>
        <dbReference type="Proteomes" id="UP000287033"/>
    </source>
</evidence>
<dbReference type="EMBL" id="BEZZ01054372">
    <property type="protein sequence ID" value="GCC41273.1"/>
    <property type="molecule type" value="Genomic_DNA"/>
</dbReference>
<proteinExistence type="predicted"/>
<feature type="region of interest" description="Disordered" evidence="1">
    <location>
        <begin position="1"/>
        <end position="34"/>
    </location>
</feature>